<evidence type="ECO:0000256" key="3">
    <source>
        <dbReference type="ARBA" id="ARBA00022771"/>
    </source>
</evidence>
<feature type="region of interest" description="Disordered" evidence="12">
    <location>
        <begin position="1368"/>
        <end position="1387"/>
    </location>
</feature>
<feature type="compositionally biased region" description="Low complexity" evidence="12">
    <location>
        <begin position="2165"/>
        <end position="2174"/>
    </location>
</feature>
<evidence type="ECO:0000259" key="13">
    <source>
        <dbReference type="PROSITE" id="PS50014"/>
    </source>
</evidence>
<accession>A0A2P2I660</accession>
<dbReference type="InterPro" id="IPR019787">
    <property type="entry name" value="Znf_PHD-finger"/>
</dbReference>
<dbReference type="PROSITE" id="PS50014">
    <property type="entry name" value="BROMODOMAIN_2"/>
    <property type="match status" value="1"/>
</dbReference>
<dbReference type="SUPFAM" id="SSF57903">
    <property type="entry name" value="FYVE/PHD zinc finger"/>
    <property type="match status" value="3"/>
</dbReference>
<feature type="region of interest" description="Disordered" evidence="12">
    <location>
        <begin position="971"/>
        <end position="1002"/>
    </location>
</feature>
<feature type="coiled-coil region" evidence="11">
    <location>
        <begin position="747"/>
        <end position="774"/>
    </location>
</feature>
<evidence type="ECO:0000259" key="14">
    <source>
        <dbReference type="PROSITE" id="PS50016"/>
    </source>
</evidence>
<keyword evidence="3 10" id="KW-0863">Zinc-finger</keyword>
<dbReference type="InterPro" id="IPR018501">
    <property type="entry name" value="DDT_dom"/>
</dbReference>
<feature type="compositionally biased region" description="Low complexity" evidence="12">
    <location>
        <begin position="49"/>
        <end position="58"/>
    </location>
</feature>
<evidence type="ECO:0000256" key="5">
    <source>
        <dbReference type="ARBA" id="ARBA00023015"/>
    </source>
</evidence>
<organism evidence="16">
    <name type="scientific">Hirondellea gigas</name>
    <dbReference type="NCBI Taxonomy" id="1518452"/>
    <lineage>
        <taxon>Eukaryota</taxon>
        <taxon>Metazoa</taxon>
        <taxon>Ecdysozoa</taxon>
        <taxon>Arthropoda</taxon>
        <taxon>Crustacea</taxon>
        <taxon>Multicrustacea</taxon>
        <taxon>Malacostraca</taxon>
        <taxon>Eumalacostraca</taxon>
        <taxon>Peracarida</taxon>
        <taxon>Amphipoda</taxon>
        <taxon>Amphilochidea</taxon>
        <taxon>Lysianassida</taxon>
        <taxon>Lysianassidira</taxon>
        <taxon>Lysianassoidea</taxon>
        <taxon>Lysianassidae</taxon>
        <taxon>Hirondellea</taxon>
    </lineage>
</organism>
<dbReference type="InterPro" id="IPR001965">
    <property type="entry name" value="Znf_PHD"/>
</dbReference>
<dbReference type="InterPro" id="IPR036427">
    <property type="entry name" value="Bromodomain-like_sf"/>
</dbReference>
<keyword evidence="7" id="KW-0804">Transcription</keyword>
<dbReference type="SMART" id="SM00571">
    <property type="entry name" value="DDT"/>
    <property type="match status" value="1"/>
</dbReference>
<evidence type="ECO:0000256" key="10">
    <source>
        <dbReference type="PROSITE-ProRule" id="PRU00146"/>
    </source>
</evidence>
<feature type="region of interest" description="Disordered" evidence="12">
    <location>
        <begin position="1098"/>
        <end position="1158"/>
    </location>
</feature>
<evidence type="ECO:0000256" key="7">
    <source>
        <dbReference type="ARBA" id="ARBA00023163"/>
    </source>
</evidence>
<feature type="compositionally biased region" description="Polar residues" evidence="12">
    <location>
        <begin position="545"/>
        <end position="554"/>
    </location>
</feature>
<dbReference type="PROSITE" id="PS50827">
    <property type="entry name" value="DDT"/>
    <property type="match status" value="1"/>
</dbReference>
<feature type="domain" description="PHD-type" evidence="14">
    <location>
        <begin position="2311"/>
        <end position="2362"/>
    </location>
</feature>
<feature type="domain" description="PHD-type" evidence="14">
    <location>
        <begin position="330"/>
        <end position="377"/>
    </location>
</feature>
<keyword evidence="5" id="KW-0805">Transcription regulation</keyword>
<dbReference type="InterPro" id="IPR013083">
    <property type="entry name" value="Znf_RING/FYVE/PHD"/>
</dbReference>
<feature type="compositionally biased region" description="Polar residues" evidence="12">
    <location>
        <begin position="2071"/>
        <end position="2090"/>
    </location>
</feature>
<feature type="region of interest" description="Disordered" evidence="12">
    <location>
        <begin position="1417"/>
        <end position="1471"/>
    </location>
</feature>
<feature type="region of interest" description="Disordered" evidence="12">
    <location>
        <begin position="2013"/>
        <end position="2112"/>
    </location>
</feature>
<feature type="compositionally biased region" description="Low complexity" evidence="12">
    <location>
        <begin position="1098"/>
        <end position="1125"/>
    </location>
</feature>
<dbReference type="PROSITE" id="PS50016">
    <property type="entry name" value="ZF_PHD_2"/>
    <property type="match status" value="3"/>
</dbReference>
<feature type="domain" description="PHD-type" evidence="14">
    <location>
        <begin position="2255"/>
        <end position="2306"/>
    </location>
</feature>
<feature type="domain" description="Bromo" evidence="13">
    <location>
        <begin position="2389"/>
        <end position="2459"/>
    </location>
</feature>
<keyword evidence="11" id="KW-0175">Coiled coil</keyword>
<dbReference type="SUPFAM" id="SSF47370">
    <property type="entry name" value="Bromodomain"/>
    <property type="match status" value="1"/>
</dbReference>
<feature type="compositionally biased region" description="Basic and acidic residues" evidence="12">
    <location>
        <begin position="2024"/>
        <end position="2038"/>
    </location>
</feature>
<keyword evidence="4" id="KW-0862">Zinc</keyword>
<keyword evidence="6 9" id="KW-0103">Bromodomain</keyword>
<reference evidence="17" key="1">
    <citation type="submission" date="2017-11" db="EMBL/GenBank/DDBJ databases">
        <title>The sensing device of the deep-sea amphipod.</title>
        <authorList>
            <person name="Kobayashi H."/>
            <person name="Nagahama T."/>
            <person name="Arai W."/>
            <person name="Sasagawa Y."/>
            <person name="Umeda M."/>
            <person name="Hayashi T."/>
            <person name="Nikaido I."/>
            <person name="Watanabe H."/>
            <person name="Oguri K."/>
            <person name="Kitazato H."/>
            <person name="Fujioka K."/>
            <person name="Kido Y."/>
            <person name="Takami H."/>
        </authorList>
    </citation>
    <scope>NUCLEOTIDE SEQUENCE</scope>
    <source>
        <tissue evidence="17">Whole body</tissue>
    </source>
</reference>
<feature type="compositionally biased region" description="Polar residues" evidence="12">
    <location>
        <begin position="1426"/>
        <end position="1444"/>
    </location>
</feature>
<evidence type="ECO:0000256" key="6">
    <source>
        <dbReference type="ARBA" id="ARBA00023117"/>
    </source>
</evidence>
<comment type="subcellular location">
    <subcellularLocation>
        <location evidence="1">Nucleus</location>
    </subcellularLocation>
</comment>
<dbReference type="GO" id="GO:0006357">
    <property type="term" value="P:regulation of transcription by RNA polymerase II"/>
    <property type="evidence" value="ECO:0007669"/>
    <property type="project" value="InterPro"/>
</dbReference>
<proteinExistence type="evidence at transcript level"/>
<dbReference type="InterPro" id="IPR001487">
    <property type="entry name" value="Bromodomain"/>
</dbReference>
<evidence type="ECO:0000313" key="17">
    <source>
        <dbReference type="EMBL" id="LAC23629.1"/>
    </source>
</evidence>
<keyword evidence="8" id="KW-0539">Nucleus</keyword>
<evidence type="ECO:0000256" key="2">
    <source>
        <dbReference type="ARBA" id="ARBA00022723"/>
    </source>
</evidence>
<dbReference type="Gene3D" id="1.20.920.10">
    <property type="entry name" value="Bromodomain-like"/>
    <property type="match status" value="1"/>
</dbReference>
<dbReference type="CDD" id="cd15560">
    <property type="entry name" value="PHD2_3_BPTF"/>
    <property type="match status" value="1"/>
</dbReference>
<dbReference type="GO" id="GO:0016589">
    <property type="term" value="C:NURF complex"/>
    <property type="evidence" value="ECO:0007669"/>
    <property type="project" value="InterPro"/>
</dbReference>
<feature type="compositionally biased region" description="Low complexity" evidence="12">
    <location>
        <begin position="2202"/>
        <end position="2228"/>
    </location>
</feature>
<feature type="domain" description="DDT" evidence="15">
    <location>
        <begin position="179"/>
        <end position="239"/>
    </location>
</feature>
<dbReference type="SMART" id="SM00249">
    <property type="entry name" value="PHD"/>
    <property type="match status" value="3"/>
</dbReference>
<evidence type="ECO:0000256" key="11">
    <source>
        <dbReference type="SAM" id="Coils"/>
    </source>
</evidence>
<feature type="compositionally biased region" description="Basic and acidic residues" evidence="12">
    <location>
        <begin position="1448"/>
        <end position="1457"/>
    </location>
</feature>
<feature type="compositionally biased region" description="Low complexity" evidence="12">
    <location>
        <begin position="2049"/>
        <end position="2064"/>
    </location>
</feature>
<dbReference type="PANTHER" id="PTHR45975">
    <property type="entry name" value="NUCLEOSOME-REMODELING FACTOR SUBUNIT BPTF"/>
    <property type="match status" value="1"/>
</dbReference>
<dbReference type="PRINTS" id="PR00503">
    <property type="entry name" value="BROMODOMAIN"/>
</dbReference>
<keyword evidence="2" id="KW-0479">Metal-binding</keyword>
<dbReference type="EMBL" id="IACF01003893">
    <property type="protein sequence ID" value="LAB69498.1"/>
    <property type="molecule type" value="mRNA"/>
</dbReference>
<dbReference type="InterPro" id="IPR019786">
    <property type="entry name" value="Zinc_finger_PHD-type_CS"/>
</dbReference>
<sequence length="2490" mass="275790">MMSERKRKRGRPRTAPVISYGVERSMRNSIQRNIKKPKYLLDQEEESSQSRSSTPSRTLECRGLQPPVKNSRGYNHDFEDKNSEFHYGSDFEIDPCSENEAVDSDALSISDIGGALLSDDEGVLSDNDMNDCSERQGTPNNILLPAISCPIIPEAVWLQDRSVPQLTLPPSADDLFIPLSHLMPALGIYEVLRHFRTLVRLSPFRFEEFCGTLLNPKQTELLADIHIALLRALIREDESQSTHFGPMDHKDSINIMLYLLDPLTWPQVLYNYLESDFNTYRDIVKMMDKCCYPYTTLQNRLQVLRALTDSVLCVSGVREELISEGKLRYDDHCRSCHKTGDLLCCDSCTAVYHLDCLDGDVPAIPMDDWTCSVCIKNQVCGVTDCLSSPEQSGLLSRHEPLGYDRHGRKYWFLARRLIIESSTGSVWYYSTQCQVRAVLSLLEPADLEQDLVACITDQLPELERQLAVTERITHQNRGNTRAAITKNDEEIKQFVLNLQTKIKEEEEDVKSELDDGQICSGGLGVNATTELKVEPKAEDEGMYTESGSDSNGNTVKAEEKGSVEERHRKWDLWGYSIVGRPWMMSADKVEVVVKEKLEQLKKNDHEYRTGCECGENYVNQYSCNAMALNKLQHNEDRDKKRHLSHKFSVAANTEFKWTGTLYGSRTDMTECLVSCLQQLEQQVSSHLYHPHWAAMRKTWQTAVAASTTPRHFRRCMVWLIAAVKPAVFHAVWHEALGHSRLVRLTAIEREERRRQEKKDKKDAEIQQLDDIKNTLSVVFTKPIKHQLWKVKGEEYRLVCGDGWRWWSRCRRVKHVPASTVGLRAGPDKVVVAVNMAGGLRGLPVTPDVFTRLADKTPGLKSSLYSPQYKAKHNIDQPGDQQEKNEIIISNSGGESGTQKVLVVETPLEQFFEDGLVNVSRALLGRTRLVYPKVPVVSALLDGLLARRLAMPTSTNKNGLDENGDVDVEGVGAGTAEDGVGAGSQEAGAESKTNTIQEIPDSQRTAIHRLRPAGNLLKEIRTHKLRYEALDESVLYRCYSQSCGVGCYSPLCRTKAKTREKLINSVKNYTIVTSKASPYPQVGVNDIINFAEMNFSDNNGSSNSKSSDSNSSGGNSKSSNSSSSGGNKAGRKERSAVQSSATKASEQSNAAKNSGANGSTEISVRLEQDLDENSQSSVSLEHKFAIKGEGEKSKAAESCSGKVFLRKKPVPVKSKKTILRLPQVSTCRVGKDRYSKLVLAKWELKVLARRGCRHNVSGFNHQAKSNTSVWPYQCSRPVFRHTWLYKTAILNSLSAVALQLRIIWVCMRWDDMQEKGSSDGKRQITTETEIVQTEILKRKYSGRFTEKTEYLRRKVTIPFEVPKPVREFTPSQRSGLRKRRRALSPEDKRPEIVEEWVTEEQLQLWEIRLFGERLERAANQPKKPEPSSISASTAVKITMSGSTSGPGELKQRLEEQLKQQRAAYQQQQRDGSKTVLKISSISSNKPGTLVTAVKGQQLSTMAPTKKVMRTKDGRLISVQTVGTIQAANSVGNSTIFPMSSGGLPKVQIAPHTTNKVIRLQTVPANPRMILPRAPRPVIQVPGATSSPSIATPAIIKLPNQNIQILRTPDGQIQVKGLMEGQQMIQRPDGKFQLLNNVVNNSNKISIGAAASVQVTQQKAPLIKPMQQHQQQIVKVNGQQVLLRKEGLGTQIVSVGTSEALRSGVLQRNQQQQSNNSIAATVGAGPVRTVMSSFASSNRTVIGSIATGTVPTLNSDINNANSVTGAGQPVSSNTAPKTDGSSLTLRVQVRMTDQGPKTIIQGLQPSVGLTKDHIRAIQQQVRSMLAQYNLKVNQLSPIMTLTLNISGGASVQQVNTQLPVQATTNQSNDINNSILQQNNSTIPNLSNRVTLQSTGVRLPVIALRNNNNINAGESNTFIKTSSGTIIANNNSAASQIVEGGTKSIAPTKTSVSPKTLAAGGGGNQFELTNDFIQQTIQSALNRNDLSPDVEEKLVQLKKYTTDKIEDVPDATAVTGVPVSAVSNNKRTRDPSESGEVEGRSARQPKSKKARNSASQSNGNSSSSTAAVTAVPDTLSSPTHKTTPPSDRTTPNTKKTRKSATVSPADENTKKKNSGLSKIESQLFRHKELLKKDVLKKRAILEKDLQLQIHKELGIAKQQLQALEKKSATSSNKTESSSAKKRKRQEMDDGQCRVPGVASAAAISNSNPASAGAGYHQNNRTTSNNNQQPQQKKIASSSPSKNAGGTTTSKKNKNKNKKIVCICKTPFDDSKFYVGCDYCANWFHGDCVGITEALSRTMTEYVCDDCANAKSSMELYCFCKKPYDESQFYICCERCEDWYHGRCIGIMQGEADDIDDYICPKCDPKNVWNHPCQKTLTSKDYTELKKVAKTLVGHKNAWPFLDAVDVKEVPDYNKIVSQPMDLKTVERRVREHYYKCVATFIGDVMLLFDNCRLYNPTNSSFASCASTLESFFCAKVKQLKQKIAAHGAGHTKP</sequence>
<dbReference type="GO" id="GO:0008270">
    <property type="term" value="F:zinc ion binding"/>
    <property type="evidence" value="ECO:0007669"/>
    <property type="project" value="UniProtKB-KW"/>
</dbReference>
<feature type="compositionally biased region" description="Polar residues" evidence="12">
    <location>
        <begin position="1135"/>
        <end position="1158"/>
    </location>
</feature>
<dbReference type="Pfam" id="PF00628">
    <property type="entry name" value="PHD"/>
    <property type="match status" value="3"/>
</dbReference>
<feature type="region of interest" description="Disordered" evidence="12">
    <location>
        <begin position="2202"/>
        <end position="2249"/>
    </location>
</feature>
<evidence type="ECO:0000256" key="12">
    <source>
        <dbReference type="SAM" id="MobiDB-lite"/>
    </source>
</evidence>
<feature type="compositionally biased region" description="Low complexity" evidence="12">
    <location>
        <begin position="1458"/>
        <end position="1468"/>
    </location>
</feature>
<evidence type="ECO:0000256" key="1">
    <source>
        <dbReference type="ARBA" id="ARBA00004123"/>
    </source>
</evidence>
<dbReference type="PROSITE" id="PS01359">
    <property type="entry name" value="ZF_PHD_1"/>
    <property type="match status" value="1"/>
</dbReference>
<dbReference type="Pfam" id="PF15613">
    <property type="entry name" value="WSD"/>
    <property type="match status" value="1"/>
</dbReference>
<feature type="region of interest" description="Disordered" evidence="12">
    <location>
        <begin position="2159"/>
        <end position="2189"/>
    </location>
</feature>
<dbReference type="PANTHER" id="PTHR45975:SF2">
    <property type="entry name" value="NUCLEOSOME-REMODELING FACTOR SUBUNIT BPTF"/>
    <property type="match status" value="1"/>
</dbReference>
<dbReference type="InterPro" id="IPR011011">
    <property type="entry name" value="Znf_FYVE_PHD"/>
</dbReference>
<feature type="compositionally biased region" description="Basic residues" evidence="12">
    <location>
        <begin position="1"/>
        <end position="12"/>
    </location>
</feature>
<name>A0A2P2I660_9CRUS</name>
<evidence type="ECO:0000256" key="4">
    <source>
        <dbReference type="ARBA" id="ARBA00022833"/>
    </source>
</evidence>
<dbReference type="Pfam" id="PF00439">
    <property type="entry name" value="Bromodomain"/>
    <property type="match status" value="1"/>
</dbReference>
<protein>
    <submittedName>
        <fullName evidence="16">Nucleosome-remodeling factor subunit NURF301-like</fullName>
    </submittedName>
</protein>
<evidence type="ECO:0000256" key="9">
    <source>
        <dbReference type="PROSITE-ProRule" id="PRU00035"/>
    </source>
</evidence>
<evidence type="ECO:0000256" key="8">
    <source>
        <dbReference type="ARBA" id="ARBA00023242"/>
    </source>
</evidence>
<dbReference type="SMART" id="SM00297">
    <property type="entry name" value="BROMO"/>
    <property type="match status" value="1"/>
</dbReference>
<feature type="region of interest" description="Disordered" evidence="12">
    <location>
        <begin position="1"/>
        <end position="75"/>
    </location>
</feature>
<dbReference type="GO" id="GO:0000978">
    <property type="term" value="F:RNA polymerase II cis-regulatory region sequence-specific DNA binding"/>
    <property type="evidence" value="ECO:0007669"/>
    <property type="project" value="TreeGrafter"/>
</dbReference>
<reference evidence="16" key="2">
    <citation type="journal article" date="2018" name="Biosci. Biotechnol. Biochem.">
        <title>Polysaccharide hydrolase of the hadal zone amphipods Hirondellea gigas.</title>
        <authorList>
            <person name="Kobayashi H."/>
            <person name="Nagahama T."/>
            <person name="Arai W."/>
            <person name="Sasagawa Y."/>
            <person name="Umeda M."/>
            <person name="Hayashi T."/>
            <person name="Nikaido I."/>
            <person name="Watanabe H."/>
            <person name="Oguri K."/>
            <person name="Kitazato H."/>
            <person name="Fujioka K."/>
            <person name="Kido Y."/>
            <person name="Takami H."/>
        </authorList>
    </citation>
    <scope>NUCLEOTIDE SEQUENCE</scope>
    <source>
        <tissue evidence="16">Whole body</tissue>
    </source>
</reference>
<dbReference type="Gene3D" id="3.30.40.10">
    <property type="entry name" value="Zinc/RING finger domain, C3HC4 (zinc finger)"/>
    <property type="match status" value="3"/>
</dbReference>
<evidence type="ECO:0000313" key="16">
    <source>
        <dbReference type="EMBL" id="LAB69498.1"/>
    </source>
</evidence>
<feature type="region of interest" description="Disordered" evidence="12">
    <location>
        <begin position="534"/>
        <end position="562"/>
    </location>
</feature>
<dbReference type="EMBL" id="IACT01004436">
    <property type="protein sequence ID" value="LAC23629.1"/>
    <property type="molecule type" value="mRNA"/>
</dbReference>
<dbReference type="Pfam" id="PF02791">
    <property type="entry name" value="DDT"/>
    <property type="match status" value="1"/>
</dbReference>
<evidence type="ECO:0000259" key="15">
    <source>
        <dbReference type="PROSITE" id="PS50827"/>
    </source>
</evidence>
<feature type="compositionally biased region" description="Polar residues" evidence="12">
    <location>
        <begin position="990"/>
        <end position="1002"/>
    </location>
</feature>
<dbReference type="InterPro" id="IPR038028">
    <property type="entry name" value="BPTF"/>
</dbReference>
<dbReference type="InterPro" id="IPR028941">
    <property type="entry name" value="WHIM2_dom"/>
</dbReference>
<feature type="compositionally biased region" description="Polar residues" evidence="12">
    <location>
        <begin position="2230"/>
        <end position="2246"/>
    </location>
</feature>